<gene>
    <name evidence="8" type="ORF">MEQU1_002784</name>
</gene>
<dbReference type="PROSITE" id="PS00108">
    <property type="entry name" value="PROTEIN_KINASE_ST"/>
    <property type="match status" value="1"/>
</dbReference>
<organism evidence="8 9">
    <name type="scientific">Malassezia equina</name>
    <dbReference type="NCBI Taxonomy" id="1381935"/>
    <lineage>
        <taxon>Eukaryota</taxon>
        <taxon>Fungi</taxon>
        <taxon>Dikarya</taxon>
        <taxon>Basidiomycota</taxon>
        <taxon>Ustilaginomycotina</taxon>
        <taxon>Malasseziomycetes</taxon>
        <taxon>Malasseziales</taxon>
        <taxon>Malasseziaceae</taxon>
        <taxon>Malassezia</taxon>
    </lineage>
</organism>
<dbReference type="InterPro" id="IPR008929">
    <property type="entry name" value="Chondroitin_lyas"/>
</dbReference>
<dbReference type="SUPFAM" id="SSF48230">
    <property type="entry name" value="Chondroitin AC/alginate lyase"/>
    <property type="match status" value="1"/>
</dbReference>
<dbReference type="PANTHER" id="PTHR38045">
    <property type="entry name" value="CHROMOSOME 1, WHOLE GENOME SHOTGUN SEQUENCE"/>
    <property type="match status" value="1"/>
</dbReference>
<evidence type="ECO:0000256" key="3">
    <source>
        <dbReference type="ARBA" id="ARBA00022840"/>
    </source>
</evidence>
<feature type="transmembrane region" description="Helical" evidence="6">
    <location>
        <begin position="609"/>
        <end position="632"/>
    </location>
</feature>
<dbReference type="Gene3D" id="1.50.10.100">
    <property type="entry name" value="Chondroitin AC/alginate lyase"/>
    <property type="match status" value="1"/>
</dbReference>
<feature type="region of interest" description="Disordered" evidence="5">
    <location>
        <begin position="635"/>
        <end position="660"/>
    </location>
</feature>
<dbReference type="PROSITE" id="PS00107">
    <property type="entry name" value="PROTEIN_KINASE_ATP"/>
    <property type="match status" value="1"/>
</dbReference>
<protein>
    <recommendedName>
        <fullName evidence="7">Protein kinase domain-containing protein</fullName>
    </recommendedName>
</protein>
<dbReference type="Gene3D" id="2.70.98.70">
    <property type="match status" value="1"/>
</dbReference>
<evidence type="ECO:0000256" key="2">
    <source>
        <dbReference type="ARBA" id="ARBA00022741"/>
    </source>
</evidence>
<dbReference type="GO" id="GO:0016829">
    <property type="term" value="F:lyase activity"/>
    <property type="evidence" value="ECO:0007669"/>
    <property type="project" value="InterPro"/>
</dbReference>
<dbReference type="InterPro" id="IPR017441">
    <property type="entry name" value="Protein_kinase_ATP_BS"/>
</dbReference>
<reference evidence="8" key="1">
    <citation type="submission" date="2023-03" db="EMBL/GenBank/DDBJ databases">
        <title>Mating type loci evolution in Malassezia.</title>
        <authorList>
            <person name="Coelho M.A."/>
        </authorList>
    </citation>
    <scope>NUCLEOTIDE SEQUENCE</scope>
    <source>
        <strain evidence="8">CBS 12830</strain>
    </source>
</reference>
<feature type="region of interest" description="Disordered" evidence="5">
    <location>
        <begin position="697"/>
        <end position="729"/>
    </location>
</feature>
<evidence type="ECO:0000259" key="7">
    <source>
        <dbReference type="PROSITE" id="PS50011"/>
    </source>
</evidence>
<dbReference type="InterPro" id="IPR008271">
    <property type="entry name" value="Ser/Thr_kinase_AS"/>
</dbReference>
<dbReference type="InterPro" id="IPR057514">
    <property type="entry name" value="NTF2_SigF"/>
</dbReference>
<dbReference type="Pfam" id="PF07940">
    <property type="entry name" value="Hepar_II_III_C"/>
    <property type="match status" value="1"/>
</dbReference>
<dbReference type="InterPro" id="IPR011009">
    <property type="entry name" value="Kinase-like_dom_sf"/>
</dbReference>
<feature type="region of interest" description="Disordered" evidence="5">
    <location>
        <begin position="419"/>
        <end position="468"/>
    </location>
</feature>
<accession>A0AAF0ECW1</accession>
<keyword evidence="3 4" id="KW-0067">ATP-binding</keyword>
<feature type="binding site" evidence="4">
    <location>
        <position position="152"/>
    </location>
    <ligand>
        <name>ATP</name>
        <dbReference type="ChEBI" id="CHEBI:30616"/>
    </ligand>
</feature>
<proteinExistence type="predicted"/>
<feature type="domain" description="Protein kinase" evidence="7">
    <location>
        <begin position="123"/>
        <end position="412"/>
    </location>
</feature>
<dbReference type="Gene3D" id="1.10.510.10">
    <property type="entry name" value="Transferase(Phosphotransferase) domain 1"/>
    <property type="match status" value="1"/>
</dbReference>
<dbReference type="SMART" id="SM00220">
    <property type="entry name" value="S_TKc"/>
    <property type="match status" value="1"/>
</dbReference>
<dbReference type="SUPFAM" id="SSF56112">
    <property type="entry name" value="Protein kinase-like (PK-like)"/>
    <property type="match status" value="1"/>
</dbReference>
<sequence>MENPLKEIEGVVKGLVRAEDATKQRECLQKYFTADAAFDHPMCAVASSKNPAYDEKNQRIYVDATQTLRCNISCIRALLIPKGRLVVVLTLVQGDDKKMYISRQEDLYAVQEMPGAIHSEDYGKFGKTLGTGAGGTVRIVRRSKDHETFAVKEFGARREDEPEKDYIKKVTAEFCIGSTLHHINIIKTFDIIRDSGTYYEVMEYAPIELFAVVMSGKMGYNEINCVFRQIVDGIDYLHGLGLAHRDVKIDNCVMTADGIVKIIDFGTATVFQSPGKSTVLATGIVGSDPYLAPEVISHQLYDARMTDVWSLAIIYMCMILRRFPWKIPDRDKDPSFNIFCNAHPELQVSSSRVIAQQPPEAVDQDTPEARFGAVLTATEADHAYNKFTGENPPVIPTLDEAGYVLPSSHTIVDSAPLTPIASTHEGSASRQNTNDDGDEGNVTTPSAGDEEPVSGGQSMVPQGPRSLNADDLYMVNHQNGPRPLATSNHYGGQNPNYPAFSAPYASLERSNGHAAQSYYPNSMGYEHDNQSTQRLIGPQQGYSDQYMAQDRNQYMSANPNSYGYDAQNTAYPVAGAGASGGMQNDSLARYNDATNEKGALSGRPKSKKWLWWLIAAIVLICVIIAAVLGGVLGSRSNDDNNKTSAPESSIGSGKPQNNVKAAWPSNVMDAASKAASSGKKDKLAYTGTDLYGNPVYTSDANTAKPGKGTQVGSCGSDPWKPTNNLNNGRPGHPRLIAPQYQWDCLESKIQNDAYLTVWNYTIFQNATNWLSEKPVTYDIDGGLTLSGILDVSRIVQQRLKAWAYAWRMTKDTKYRDRAFQEMSVAAGNTSQPFGNGAMRWNPAHFLDTAEMIAAYAFAYDWMYDAWSHQQKAYIIDWIVTYGLEQGMNMYNTGQAWWSQPQSGNGNWNCVSNGGLVFGALAIQNDVQGAAKNTTDSILQTALANAKENCMRGVYKDGTWSETPNYWYFGTNSHARMLSALITATGSDQGLMAKNKNWYKTGDFHMYVTGNAGMFYYGDNGPNKFSTTANQLFLFSQQTGNPVYALFQRDRADAAADPLSMFWYDTSSVGGFYNGLTLDKYFGNKQGSWVSMRSSWTDMTGNYMAMKSSNMTGHQTHGDLDAGDFVIDALGTRFVGEYGSDNYLSKNYFAAEDDGADRWKYFRKGTQGQNTIVIGQQNQNSSCLPVNKFDSTNDAQDGDLSYTAGSTSTALFVTDMSQCYAQSPAGSVKRGIRFLNGRRQMLVQDEVKKPGKPIEWRVQTNATVTLSKDKKTATMKIKQVIDPNAPKDPLTANMAEVTMLATITSPQEATFNVAPAYDKSKSAPNYYYGADVIPPQDKDEAGNSIQPEVLDYEANVLSIALDGNSDANIQVWWQPQYSQLTDADKAAPKNVPLDQWSLTSH</sequence>
<feature type="compositionally biased region" description="Polar residues" evidence="5">
    <location>
        <begin position="642"/>
        <end position="659"/>
    </location>
</feature>
<dbReference type="Pfam" id="PF00069">
    <property type="entry name" value="Pkinase"/>
    <property type="match status" value="1"/>
</dbReference>
<feature type="transmembrane region" description="Helical" evidence="6">
    <location>
        <begin position="308"/>
        <end position="325"/>
    </location>
</feature>
<name>A0AAF0ECW1_9BASI</name>
<evidence type="ECO:0000313" key="8">
    <source>
        <dbReference type="EMBL" id="WFD24087.1"/>
    </source>
</evidence>
<evidence type="ECO:0000256" key="1">
    <source>
        <dbReference type="ARBA" id="ARBA00004196"/>
    </source>
</evidence>
<evidence type="ECO:0000256" key="5">
    <source>
        <dbReference type="SAM" id="MobiDB-lite"/>
    </source>
</evidence>
<feature type="compositionally biased region" description="Polar residues" evidence="5">
    <location>
        <begin position="420"/>
        <end position="434"/>
    </location>
</feature>
<evidence type="ECO:0000313" key="9">
    <source>
        <dbReference type="Proteomes" id="UP001214415"/>
    </source>
</evidence>
<dbReference type="EMBL" id="CP119904">
    <property type="protein sequence ID" value="WFD24087.1"/>
    <property type="molecule type" value="Genomic_DNA"/>
</dbReference>
<dbReference type="InterPro" id="IPR012480">
    <property type="entry name" value="Hepar_II_III_C"/>
</dbReference>
<dbReference type="GO" id="GO:0005524">
    <property type="term" value="F:ATP binding"/>
    <property type="evidence" value="ECO:0007669"/>
    <property type="project" value="UniProtKB-UniRule"/>
</dbReference>
<dbReference type="InterPro" id="IPR000719">
    <property type="entry name" value="Prot_kinase_dom"/>
</dbReference>
<dbReference type="GO" id="GO:0004672">
    <property type="term" value="F:protein kinase activity"/>
    <property type="evidence" value="ECO:0007669"/>
    <property type="project" value="InterPro"/>
</dbReference>
<dbReference type="PROSITE" id="PS50011">
    <property type="entry name" value="PROTEIN_KINASE_DOM"/>
    <property type="match status" value="1"/>
</dbReference>
<dbReference type="Proteomes" id="UP001214415">
    <property type="component" value="Chromosome 5"/>
</dbReference>
<keyword evidence="6" id="KW-0472">Membrane</keyword>
<evidence type="ECO:0000256" key="4">
    <source>
        <dbReference type="PROSITE-ProRule" id="PRU10141"/>
    </source>
</evidence>
<evidence type="ECO:0000256" key="6">
    <source>
        <dbReference type="SAM" id="Phobius"/>
    </source>
</evidence>
<keyword evidence="2 4" id="KW-0547">Nucleotide-binding</keyword>
<keyword evidence="6" id="KW-0812">Transmembrane</keyword>
<keyword evidence="6" id="KW-1133">Transmembrane helix</keyword>
<dbReference type="PANTHER" id="PTHR38045:SF1">
    <property type="entry name" value="HEPARINASE II_III-LIKE PROTEIN"/>
    <property type="match status" value="1"/>
</dbReference>
<dbReference type="Pfam" id="PF24840">
    <property type="entry name" value="NTF2_SigF"/>
    <property type="match status" value="2"/>
</dbReference>
<comment type="subcellular location">
    <subcellularLocation>
        <location evidence="1">Cell envelope</location>
    </subcellularLocation>
</comment>
<keyword evidence="9" id="KW-1185">Reference proteome</keyword>